<proteinExistence type="predicted"/>
<gene>
    <name evidence="1" type="ORF">Thini_0047</name>
</gene>
<dbReference type="AlphaFoldDB" id="A0A656HND4"/>
<dbReference type="EMBL" id="JH651381">
    <property type="protein sequence ID" value="EIJ37056.1"/>
    <property type="molecule type" value="Genomic_DNA"/>
</dbReference>
<name>A0A656HND4_THINJ</name>
<sequence>MEIKIPSIQEQQRFIFEQGTREAIRQLEENLNAPVVQDLGIDESQYSNAHLLSEDRWEAPHPDIVYAYIEQFKRHSEYKSDKAVAQWLGMRGNNAERNLRAFKTGESKPPYGIWRRLLVATGRAPQEIIPVIAFMR</sequence>
<dbReference type="Proteomes" id="UP000005317">
    <property type="component" value="Unassembled WGS sequence"/>
</dbReference>
<dbReference type="RefSeq" id="WP_002706519.1">
    <property type="nucleotide sequence ID" value="NZ_JH651381.1"/>
</dbReference>
<evidence type="ECO:0000313" key="1">
    <source>
        <dbReference type="EMBL" id="EIJ37056.1"/>
    </source>
</evidence>
<organism evidence="1 2">
    <name type="scientific">Thiothrix nivea (strain ATCC 35100 / DSM 5205 / JP2)</name>
    <dbReference type="NCBI Taxonomy" id="870187"/>
    <lineage>
        <taxon>Bacteria</taxon>
        <taxon>Pseudomonadati</taxon>
        <taxon>Pseudomonadota</taxon>
        <taxon>Gammaproteobacteria</taxon>
        <taxon>Thiotrichales</taxon>
        <taxon>Thiotrichaceae</taxon>
        <taxon>Thiothrix</taxon>
    </lineage>
</organism>
<reference evidence="2" key="1">
    <citation type="journal article" date="2011" name="Stand. Genomic Sci.">
        <title>Genome sequence of the filamentous, gliding Thiothrix nivea neotype strain (JP2(T)).</title>
        <authorList>
            <person name="Lapidus A."/>
            <person name="Nolan M."/>
            <person name="Lucas S."/>
            <person name="Glavina Del Rio T."/>
            <person name="Tice H."/>
            <person name="Cheng J.F."/>
            <person name="Tapia R."/>
            <person name="Han C."/>
            <person name="Goodwin L."/>
            <person name="Pitluck S."/>
            <person name="Liolios K."/>
            <person name="Pagani I."/>
            <person name="Ivanova N."/>
            <person name="Huntemann M."/>
            <person name="Mavromatis K."/>
            <person name="Mikhailova N."/>
            <person name="Pati A."/>
            <person name="Chen A."/>
            <person name="Palaniappan K."/>
            <person name="Land M."/>
            <person name="Brambilla E.M."/>
            <person name="Rohde M."/>
            <person name="Abt B."/>
            <person name="Verbarg S."/>
            <person name="Goker M."/>
            <person name="Bristow J."/>
            <person name="Eisen J.A."/>
            <person name="Markowitz V."/>
            <person name="Hugenholtz P."/>
            <person name="Kyrpides N.C."/>
            <person name="Klenk H.P."/>
            <person name="Woyke T."/>
        </authorList>
    </citation>
    <scope>NUCLEOTIDE SEQUENCE [LARGE SCALE GENOMIC DNA]</scope>
    <source>
        <strain evidence="2">ATCC 35100 / DSM 5205 / JP2</strain>
    </source>
</reference>
<protein>
    <submittedName>
        <fullName evidence="1">Uncharacterized protein</fullName>
    </submittedName>
</protein>
<dbReference type="OrthoDB" id="6547625at2"/>
<keyword evidence="2" id="KW-1185">Reference proteome</keyword>
<accession>A0A656HND4</accession>
<evidence type="ECO:0000313" key="2">
    <source>
        <dbReference type="Proteomes" id="UP000005317"/>
    </source>
</evidence>